<dbReference type="Gene3D" id="3.40.630.30">
    <property type="match status" value="2"/>
</dbReference>
<protein>
    <recommendedName>
        <fullName evidence="3">N-acetyltransferase domain-containing protein</fullName>
    </recommendedName>
</protein>
<comment type="caution">
    <text evidence="4">The sequence shown here is derived from an EMBL/GenBank/DDBJ whole genome shotgun (WGS) entry which is preliminary data.</text>
</comment>
<name>R7A6A1_9FIRM</name>
<dbReference type="InterPro" id="IPR050680">
    <property type="entry name" value="YpeA/RimI_acetyltransf"/>
</dbReference>
<sequence length="282" mass="31299">MSDNIFTIKAYNSLTTDVLECIESLNSCMPEYELYYEDEVQADADVFFAAWDGSRLIGFLSFIYVPGCDEAEITALVAPDMRSRGVFGLLLNEARRSAALLNISHFYYAPVHTSDNTPDTASNPSPAYSHSEYLLKLDCNNYPAGNSDNDSGSALYVGLPVPLQEQLAAASLFFHEDEEEESVFCCITDSEDNILSSCFLDDENSYICIWGVETDAHHRRKGLALLLMQCIIAAALTNSNDNNMPAPVFMLQVSGRNTAALNLYKKCGFLTESRIDYYSLHS</sequence>
<dbReference type="SUPFAM" id="SSF55729">
    <property type="entry name" value="Acyl-CoA N-acyltransferases (Nat)"/>
    <property type="match status" value="2"/>
</dbReference>
<dbReference type="Pfam" id="PF00583">
    <property type="entry name" value="Acetyltransf_1"/>
    <property type="match status" value="2"/>
</dbReference>
<evidence type="ECO:0000259" key="3">
    <source>
        <dbReference type="PROSITE" id="PS51186"/>
    </source>
</evidence>
<evidence type="ECO:0000256" key="2">
    <source>
        <dbReference type="ARBA" id="ARBA00023315"/>
    </source>
</evidence>
<dbReference type="GO" id="GO:0016747">
    <property type="term" value="F:acyltransferase activity, transferring groups other than amino-acyl groups"/>
    <property type="evidence" value="ECO:0007669"/>
    <property type="project" value="InterPro"/>
</dbReference>
<dbReference type="InterPro" id="IPR016181">
    <property type="entry name" value="Acyl_CoA_acyltransferase"/>
</dbReference>
<dbReference type="CDD" id="cd04301">
    <property type="entry name" value="NAT_SF"/>
    <property type="match status" value="1"/>
</dbReference>
<evidence type="ECO:0000256" key="1">
    <source>
        <dbReference type="ARBA" id="ARBA00022679"/>
    </source>
</evidence>
<keyword evidence="2" id="KW-0012">Acyltransferase</keyword>
<proteinExistence type="predicted"/>
<feature type="domain" description="N-acetyltransferase" evidence="3">
    <location>
        <begin position="137"/>
        <end position="282"/>
    </location>
</feature>
<gene>
    <name evidence="4" type="ORF">BN656_00913</name>
</gene>
<reference evidence="4" key="1">
    <citation type="submission" date="2012-11" db="EMBL/GenBank/DDBJ databases">
        <title>Dependencies among metagenomic species, viruses, plasmids and units of genetic variation.</title>
        <authorList>
            <person name="Nielsen H.B."/>
            <person name="Almeida M."/>
            <person name="Juncker A.S."/>
            <person name="Rasmussen S."/>
            <person name="Li J."/>
            <person name="Sunagawa S."/>
            <person name="Plichta D."/>
            <person name="Gautier L."/>
            <person name="Le Chatelier E."/>
            <person name="Peletier E."/>
            <person name="Bonde I."/>
            <person name="Nielsen T."/>
            <person name="Manichanh C."/>
            <person name="Arumugam M."/>
            <person name="Batto J."/>
            <person name="Santos M.B.Q.D."/>
            <person name="Blom N."/>
            <person name="Borruel N."/>
            <person name="Burgdorf K.S."/>
            <person name="Boumezbeur F."/>
            <person name="Casellas F."/>
            <person name="Dore J."/>
            <person name="Guarner F."/>
            <person name="Hansen T."/>
            <person name="Hildebrand F."/>
            <person name="Kaas R.S."/>
            <person name="Kennedy S."/>
            <person name="Kristiansen K."/>
            <person name="Kultima J.R."/>
            <person name="Leonard P."/>
            <person name="Levenez F."/>
            <person name="Lund O."/>
            <person name="Moumen B."/>
            <person name="Le Paslier D."/>
            <person name="Pons N."/>
            <person name="Pedersen O."/>
            <person name="Prifti E."/>
            <person name="Qin J."/>
            <person name="Raes J."/>
            <person name="Tap J."/>
            <person name="Tims S."/>
            <person name="Ussery D.W."/>
            <person name="Yamada T."/>
            <person name="MetaHit consortium"/>
            <person name="Renault P."/>
            <person name="Sicheritz-Ponten T."/>
            <person name="Bork P."/>
            <person name="Wang J."/>
            <person name="Brunak S."/>
            <person name="Ehrlich S.D."/>
        </authorList>
    </citation>
    <scope>NUCLEOTIDE SEQUENCE [LARGE SCALE GENOMIC DNA]</scope>
</reference>
<evidence type="ECO:0000313" key="4">
    <source>
        <dbReference type="EMBL" id="CDD56333.1"/>
    </source>
</evidence>
<evidence type="ECO:0000313" key="5">
    <source>
        <dbReference type="Proteomes" id="UP000018141"/>
    </source>
</evidence>
<organism evidence="4 5">
    <name type="scientific">Bacteroides pectinophilus CAG:437</name>
    <dbReference type="NCBI Taxonomy" id="1263051"/>
    <lineage>
        <taxon>Bacteria</taxon>
        <taxon>Bacillati</taxon>
        <taxon>Bacillota</taxon>
        <taxon>Clostridia</taxon>
        <taxon>Eubacteriales</taxon>
    </lineage>
</organism>
<dbReference type="Proteomes" id="UP000018141">
    <property type="component" value="Unassembled WGS sequence"/>
</dbReference>
<dbReference type="EMBL" id="CBHH010000032">
    <property type="protein sequence ID" value="CDD56333.1"/>
    <property type="molecule type" value="Genomic_DNA"/>
</dbReference>
<dbReference type="PROSITE" id="PS51186">
    <property type="entry name" value="GNAT"/>
    <property type="match status" value="2"/>
</dbReference>
<dbReference type="AlphaFoldDB" id="R7A6A1"/>
<dbReference type="PANTHER" id="PTHR43420">
    <property type="entry name" value="ACETYLTRANSFERASE"/>
    <property type="match status" value="1"/>
</dbReference>
<dbReference type="InterPro" id="IPR000182">
    <property type="entry name" value="GNAT_dom"/>
</dbReference>
<keyword evidence="1" id="KW-0808">Transferase</keyword>
<accession>R7A6A1</accession>
<feature type="domain" description="N-acetyltransferase" evidence="3">
    <location>
        <begin position="6"/>
        <end position="140"/>
    </location>
</feature>